<proteinExistence type="predicted"/>
<evidence type="ECO:0000259" key="2">
    <source>
        <dbReference type="Pfam" id="PF06985"/>
    </source>
</evidence>
<reference evidence="4 5" key="1">
    <citation type="journal article" date="2015" name="Sci. Rep.">
        <title>Chromosome-level genome map provides insights into diverse defense mechanisms in the medicinal fungus Ganoderma sinense.</title>
        <authorList>
            <person name="Zhu Y."/>
            <person name="Xu J."/>
            <person name="Sun C."/>
            <person name="Zhou S."/>
            <person name="Xu H."/>
            <person name="Nelson D.R."/>
            <person name="Qian J."/>
            <person name="Song J."/>
            <person name="Luo H."/>
            <person name="Xiang L."/>
            <person name="Li Y."/>
            <person name="Xu Z."/>
            <person name="Ji A."/>
            <person name="Wang L."/>
            <person name="Lu S."/>
            <person name="Hayward A."/>
            <person name="Sun W."/>
            <person name="Li X."/>
            <person name="Schwartz D.C."/>
            <person name="Wang Y."/>
            <person name="Chen S."/>
        </authorList>
    </citation>
    <scope>NUCLEOTIDE SEQUENCE [LARGE SCALE GENOMIC DNA]</scope>
    <source>
        <strain evidence="4 5">ZZ0214-1</strain>
    </source>
</reference>
<accession>A0A2G8SIJ6</accession>
<dbReference type="PANTHER" id="PTHR10622">
    <property type="entry name" value="HET DOMAIN-CONTAINING PROTEIN"/>
    <property type="match status" value="1"/>
</dbReference>
<evidence type="ECO:0000313" key="5">
    <source>
        <dbReference type="Proteomes" id="UP000230002"/>
    </source>
</evidence>
<evidence type="ECO:0000313" key="4">
    <source>
        <dbReference type="EMBL" id="PIL33586.1"/>
    </source>
</evidence>
<dbReference type="Proteomes" id="UP000230002">
    <property type="component" value="Unassembled WGS sequence"/>
</dbReference>
<dbReference type="EMBL" id="AYKW01000007">
    <property type="protein sequence ID" value="PIL33586.1"/>
    <property type="molecule type" value="Genomic_DNA"/>
</dbReference>
<keyword evidence="5" id="KW-1185">Reference proteome</keyword>
<feature type="region of interest" description="Disordered" evidence="1">
    <location>
        <begin position="470"/>
        <end position="489"/>
    </location>
</feature>
<comment type="caution">
    <text evidence="4">The sequence shown here is derived from an EMBL/GenBank/DDBJ whole genome shotgun (WGS) entry which is preliminary data.</text>
</comment>
<dbReference type="Pfam" id="PF06985">
    <property type="entry name" value="HET"/>
    <property type="match status" value="1"/>
</dbReference>
<dbReference type="InterPro" id="IPR058525">
    <property type="entry name" value="DUF8212"/>
</dbReference>
<dbReference type="OrthoDB" id="10331120at2759"/>
<protein>
    <submittedName>
        <fullName evidence="4">Uncharacterized protein</fullName>
    </submittedName>
</protein>
<name>A0A2G8SIJ6_9APHY</name>
<feature type="domain" description="Heterokaryon incompatibility" evidence="2">
    <location>
        <begin position="24"/>
        <end position="134"/>
    </location>
</feature>
<evidence type="ECO:0000259" key="3">
    <source>
        <dbReference type="Pfam" id="PF26640"/>
    </source>
</evidence>
<sequence length="625" mass="70158">MWLLRTDNAVLQYFASPEDVPGGYAILSHIWDAEEDTFQYMMKLREEDKAGRTPHNPLSRVREKTRLCCQLARSQGFDYVWIDYCCGDRSHVAELAKDVQSQFLYFSMAQVCYVHLRDVESGCDLHVTSSPFRASKWFESPWSLQELIAPDMVIFYSKEWKVLGTKQNLAPLLQEITAVPATVLTFEEDPASFSVAARMSWASQRRSATRQEEQAYSLLGIMGVSMDVPPYGEGRKAFQRLQEEITKQLADTTVFVWGDKPALSYPEVTRLVRELPPVPAAHTHHSDASFLFAPAPSAFKSGFVKARSMPRLPIGNTTYTLDTTNLLTFTVTSNGVLAQLPVIELSQQRILIAFISCSMDNKPLGLVLERCPNASAGVPLYDVGINPPNSPGTFRLVTLDDVTTSGAEGEEATFTWRTICIRGRHDHDPSEDFQRVPMNRDLSSFYLRRDLLTKFGGRYLRRDVVASMAPMEQAKPSSKPPAQDASPAGTSRIEELFPATQDPLAATKESLPATFLFFAEDKPRRLPFLVHFGRCTVTNGSSSGEDGAHWANVERYDRYDAERVESWASIPTHACPADHISGWEHQEKTFPMPFEPFTYGIRLSFSAAFGTTQVLVPDIVTLYKR</sequence>
<gene>
    <name evidence="4" type="ORF">GSI_04209</name>
</gene>
<organism evidence="4 5">
    <name type="scientific">Ganoderma sinense ZZ0214-1</name>
    <dbReference type="NCBI Taxonomy" id="1077348"/>
    <lineage>
        <taxon>Eukaryota</taxon>
        <taxon>Fungi</taxon>
        <taxon>Dikarya</taxon>
        <taxon>Basidiomycota</taxon>
        <taxon>Agaricomycotina</taxon>
        <taxon>Agaricomycetes</taxon>
        <taxon>Polyporales</taxon>
        <taxon>Polyporaceae</taxon>
        <taxon>Ganoderma</taxon>
    </lineage>
</organism>
<evidence type="ECO:0000256" key="1">
    <source>
        <dbReference type="SAM" id="MobiDB-lite"/>
    </source>
</evidence>
<dbReference type="AlphaFoldDB" id="A0A2G8SIJ6"/>
<dbReference type="InterPro" id="IPR010730">
    <property type="entry name" value="HET"/>
</dbReference>
<dbReference type="PANTHER" id="PTHR10622:SF10">
    <property type="entry name" value="HET DOMAIN-CONTAINING PROTEIN"/>
    <property type="match status" value="1"/>
</dbReference>
<feature type="domain" description="DUF8212" evidence="3">
    <location>
        <begin position="236"/>
        <end position="347"/>
    </location>
</feature>
<dbReference type="STRING" id="1077348.A0A2G8SIJ6"/>
<dbReference type="Pfam" id="PF26640">
    <property type="entry name" value="DUF8212"/>
    <property type="match status" value="1"/>
</dbReference>